<gene>
    <name evidence="1" type="ORF">Col01nite_36110</name>
</gene>
<organism evidence="1 2">
    <name type="scientific">Cellulomonas oligotrophica</name>
    <dbReference type="NCBI Taxonomy" id="931536"/>
    <lineage>
        <taxon>Bacteria</taxon>
        <taxon>Bacillati</taxon>
        <taxon>Actinomycetota</taxon>
        <taxon>Actinomycetes</taxon>
        <taxon>Micrococcales</taxon>
        <taxon>Cellulomonadaceae</taxon>
        <taxon>Cellulomonas</taxon>
    </lineage>
</organism>
<comment type="caution">
    <text evidence="1">The sequence shown here is derived from an EMBL/GenBank/DDBJ whole genome shotgun (WGS) entry which is preliminary data.</text>
</comment>
<evidence type="ECO:0000313" key="2">
    <source>
        <dbReference type="Proteomes" id="UP000618382"/>
    </source>
</evidence>
<evidence type="ECO:0000313" key="1">
    <source>
        <dbReference type="EMBL" id="GIG34452.1"/>
    </source>
</evidence>
<dbReference type="EMBL" id="BONN01000017">
    <property type="protein sequence ID" value="GIG34452.1"/>
    <property type="molecule type" value="Genomic_DNA"/>
</dbReference>
<keyword evidence="2" id="KW-1185">Reference proteome</keyword>
<proteinExistence type="predicted"/>
<name>A0ABQ4DFD9_9CELL</name>
<accession>A0ABQ4DFD9</accession>
<sequence length="114" mass="12147">MREVVRRLLQIVQACRADTFDGARADADDDVPAFCVREGDERYGEVAGRDPPGLALEPLALGQLGEVSNGGIDVLRESMVGIGVPHACTATVLQLFALEVPVRTACTQTPTRIA</sequence>
<reference evidence="1 2" key="1">
    <citation type="submission" date="2021-01" db="EMBL/GenBank/DDBJ databases">
        <title>Whole genome shotgun sequence of Cellulomonas oligotrophica NBRC 109435.</title>
        <authorList>
            <person name="Komaki H."/>
            <person name="Tamura T."/>
        </authorList>
    </citation>
    <scope>NUCLEOTIDE SEQUENCE [LARGE SCALE GENOMIC DNA]</scope>
    <source>
        <strain evidence="1 2">NBRC 109435</strain>
    </source>
</reference>
<dbReference type="Proteomes" id="UP000618382">
    <property type="component" value="Unassembled WGS sequence"/>
</dbReference>
<protein>
    <submittedName>
        <fullName evidence="1">Uncharacterized protein</fullName>
    </submittedName>
</protein>